<comment type="caution">
    <text evidence="2">The sequence shown here is derived from an EMBL/GenBank/DDBJ whole genome shotgun (WGS) entry which is preliminary data.</text>
</comment>
<evidence type="ECO:0000313" key="3">
    <source>
        <dbReference type="Proteomes" id="UP000429523"/>
    </source>
</evidence>
<name>A0A6A3FSJ6_9STRA</name>
<feature type="region of interest" description="Disordered" evidence="1">
    <location>
        <begin position="63"/>
        <end position="109"/>
    </location>
</feature>
<feature type="compositionally biased region" description="Polar residues" evidence="1">
    <location>
        <begin position="97"/>
        <end position="107"/>
    </location>
</feature>
<dbReference type="AlphaFoldDB" id="A0A6A3FSJ6"/>
<protein>
    <submittedName>
        <fullName evidence="2">Uncharacterized protein</fullName>
    </submittedName>
</protein>
<dbReference type="Proteomes" id="UP000429523">
    <property type="component" value="Unassembled WGS sequence"/>
</dbReference>
<feature type="compositionally biased region" description="Gly residues" evidence="1">
    <location>
        <begin position="273"/>
        <end position="283"/>
    </location>
</feature>
<feature type="region of interest" description="Disordered" evidence="1">
    <location>
        <begin position="205"/>
        <end position="283"/>
    </location>
</feature>
<proteinExistence type="predicted"/>
<feature type="compositionally biased region" description="Polar residues" evidence="1">
    <location>
        <begin position="65"/>
        <end position="74"/>
    </location>
</feature>
<organism evidence="2 3">
    <name type="scientific">Phytophthora fragariae</name>
    <dbReference type="NCBI Taxonomy" id="53985"/>
    <lineage>
        <taxon>Eukaryota</taxon>
        <taxon>Sar</taxon>
        <taxon>Stramenopiles</taxon>
        <taxon>Oomycota</taxon>
        <taxon>Peronosporomycetes</taxon>
        <taxon>Peronosporales</taxon>
        <taxon>Peronosporaceae</taxon>
        <taxon>Phytophthora</taxon>
    </lineage>
</organism>
<accession>A0A6A3FSJ6</accession>
<gene>
    <name evidence="2" type="ORF">PF009_g5680</name>
</gene>
<evidence type="ECO:0000313" key="2">
    <source>
        <dbReference type="EMBL" id="KAE8944648.1"/>
    </source>
</evidence>
<sequence>MQRNDGRMVRRQRRSLEQRRLLAGQQLQRAARSDVSEQWRALHCNGDRVSSWWNFAADDEETRPGITSWSTSCDQPARESSESSMGRHPTAADGYLSRNTTGSSSPAESWKTLGWKKACNRRVVPTGIRRVGVSDERHDAGGRVRSNGWAISQTTSEPLSHARGVDSAARLEVPRRGSLRKQFVGKLRAAGSELTFDLDPQQAELRVGRGDAKNSYRQRVREAGDENENEQSNESVTRPRPHRRADDEWVSGGAGRERKQQRTLRSEVALGAAGAGSGGSRPY</sequence>
<dbReference type="EMBL" id="QXGF01000194">
    <property type="protein sequence ID" value="KAE8944648.1"/>
    <property type="molecule type" value="Genomic_DNA"/>
</dbReference>
<feature type="compositionally biased region" description="Basic and acidic residues" evidence="1">
    <location>
        <begin position="206"/>
        <end position="224"/>
    </location>
</feature>
<reference evidence="2 3" key="1">
    <citation type="submission" date="2018-08" db="EMBL/GenBank/DDBJ databases">
        <title>Genomic investigation of the strawberry pathogen Phytophthora fragariae indicates pathogenicity is determined by transcriptional variation in three key races.</title>
        <authorList>
            <person name="Adams T.M."/>
            <person name="Armitage A.D."/>
            <person name="Sobczyk M.K."/>
            <person name="Bates H.J."/>
            <person name="Dunwell J.M."/>
            <person name="Nellist C.F."/>
            <person name="Harrison R.J."/>
        </authorList>
    </citation>
    <scope>NUCLEOTIDE SEQUENCE [LARGE SCALE GENOMIC DNA]</scope>
    <source>
        <strain evidence="2 3">NOV-9</strain>
    </source>
</reference>
<evidence type="ECO:0000256" key="1">
    <source>
        <dbReference type="SAM" id="MobiDB-lite"/>
    </source>
</evidence>